<name>A0A5D8QEN7_9THEO</name>
<keyword evidence="4 7" id="KW-0812">Transmembrane</keyword>
<dbReference type="EMBL" id="VTPS01000007">
    <property type="protein sequence ID" value="TZE82306.1"/>
    <property type="molecule type" value="Genomic_DNA"/>
</dbReference>
<evidence type="ECO:0000313" key="10">
    <source>
        <dbReference type="Proteomes" id="UP000322976"/>
    </source>
</evidence>
<evidence type="ECO:0000256" key="3">
    <source>
        <dbReference type="ARBA" id="ARBA00022475"/>
    </source>
</evidence>
<dbReference type="InterPro" id="IPR035906">
    <property type="entry name" value="MetI-like_sf"/>
</dbReference>
<reference evidence="9 10" key="1">
    <citation type="submission" date="2019-08" db="EMBL/GenBank/DDBJ databases">
        <title>Calorimonas adulescens gen. nov., sp. nov., an anaerobic thermophilic bacterium from Sakhalin hot spring.</title>
        <authorList>
            <person name="Khomyakova M.A."/>
            <person name="Merkel A.Y."/>
            <person name="Novikov A."/>
            <person name="Bonch-Osmolovskaya E.A."/>
            <person name="Slobodkin A.I."/>
        </authorList>
    </citation>
    <scope>NUCLEOTIDE SEQUENCE [LARGE SCALE GENOMIC DNA]</scope>
    <source>
        <strain evidence="9 10">A05MB</strain>
    </source>
</reference>
<feature type="transmembrane region" description="Helical" evidence="7">
    <location>
        <begin position="87"/>
        <end position="106"/>
    </location>
</feature>
<dbReference type="SUPFAM" id="SSF161098">
    <property type="entry name" value="MetI-like"/>
    <property type="match status" value="1"/>
</dbReference>
<dbReference type="Pfam" id="PF00528">
    <property type="entry name" value="BPD_transp_1"/>
    <property type="match status" value="1"/>
</dbReference>
<comment type="caution">
    <text evidence="9">The sequence shown here is derived from an EMBL/GenBank/DDBJ whole genome shotgun (WGS) entry which is preliminary data.</text>
</comment>
<evidence type="ECO:0000256" key="5">
    <source>
        <dbReference type="ARBA" id="ARBA00022989"/>
    </source>
</evidence>
<dbReference type="GO" id="GO:0055085">
    <property type="term" value="P:transmembrane transport"/>
    <property type="evidence" value="ECO:0007669"/>
    <property type="project" value="InterPro"/>
</dbReference>
<dbReference type="RefSeq" id="WP_149545069.1">
    <property type="nucleotide sequence ID" value="NZ_VTPS01000007.1"/>
</dbReference>
<evidence type="ECO:0000256" key="2">
    <source>
        <dbReference type="ARBA" id="ARBA00022448"/>
    </source>
</evidence>
<feature type="transmembrane region" description="Helical" evidence="7">
    <location>
        <begin position="21"/>
        <end position="42"/>
    </location>
</feature>
<keyword evidence="6 7" id="KW-0472">Membrane</keyword>
<sequence length="306" mass="34283">MIDFMNTTNKAHKRSMTESQFGYLMVMPALLCIGLIALYPVVQTFWLSLHRLRLQFPDMTKFIGLQNYITIFNDDRFINATINTVEFTVISVALELVFGLGIAMLMNKEYKGRGLMRAAALVPWAIPTTVSAMMWKFIYNDQLGVLNDILVKLHIIPEYKAWLGSEATAMGAAIAADVWKTTPFMALLLLAGLQVIPKELYEAATVDGASPWRQFTTITLPLLRPTILVALIFRTLDAFRVFDLIYVLTGGGPGNSTETLSVYAYKTLFRNMDFGMGSTLAVLIFIFIFIISLIYIRILSSGGKED</sequence>
<gene>
    <name evidence="9" type="ORF">FWJ32_06035</name>
</gene>
<dbReference type="Gene3D" id="1.10.3720.10">
    <property type="entry name" value="MetI-like"/>
    <property type="match status" value="1"/>
</dbReference>
<dbReference type="PANTHER" id="PTHR43005:SF2">
    <property type="entry name" value="INTEGRAL MEMBRANE SUGAR TRANSPORT PROTEIN"/>
    <property type="match status" value="1"/>
</dbReference>
<keyword evidence="10" id="KW-1185">Reference proteome</keyword>
<dbReference type="GO" id="GO:0005886">
    <property type="term" value="C:plasma membrane"/>
    <property type="evidence" value="ECO:0007669"/>
    <property type="project" value="UniProtKB-SubCell"/>
</dbReference>
<feature type="transmembrane region" description="Helical" evidence="7">
    <location>
        <begin position="274"/>
        <end position="296"/>
    </location>
</feature>
<dbReference type="PROSITE" id="PS50928">
    <property type="entry name" value="ABC_TM1"/>
    <property type="match status" value="1"/>
</dbReference>
<evidence type="ECO:0000256" key="4">
    <source>
        <dbReference type="ARBA" id="ARBA00022692"/>
    </source>
</evidence>
<comment type="subcellular location">
    <subcellularLocation>
        <location evidence="1 7">Cell membrane</location>
        <topology evidence="1 7">Multi-pass membrane protein</topology>
    </subcellularLocation>
</comment>
<accession>A0A5D8QEN7</accession>
<dbReference type="PANTHER" id="PTHR43005">
    <property type="entry name" value="BLR7065 PROTEIN"/>
    <property type="match status" value="1"/>
</dbReference>
<dbReference type="InterPro" id="IPR000515">
    <property type="entry name" value="MetI-like"/>
</dbReference>
<evidence type="ECO:0000259" key="8">
    <source>
        <dbReference type="PROSITE" id="PS50928"/>
    </source>
</evidence>
<protein>
    <submittedName>
        <fullName evidence="9">Sugar ABC transporter permease</fullName>
    </submittedName>
</protein>
<evidence type="ECO:0000313" key="9">
    <source>
        <dbReference type="EMBL" id="TZE82306.1"/>
    </source>
</evidence>
<evidence type="ECO:0000256" key="6">
    <source>
        <dbReference type="ARBA" id="ARBA00023136"/>
    </source>
</evidence>
<organism evidence="9 10">
    <name type="scientific">Calorimonas adulescens</name>
    <dbReference type="NCBI Taxonomy" id="2606906"/>
    <lineage>
        <taxon>Bacteria</taxon>
        <taxon>Bacillati</taxon>
        <taxon>Bacillota</taxon>
        <taxon>Clostridia</taxon>
        <taxon>Thermoanaerobacterales</taxon>
        <taxon>Thermoanaerobacteraceae</taxon>
        <taxon>Calorimonas</taxon>
    </lineage>
</organism>
<evidence type="ECO:0000256" key="7">
    <source>
        <dbReference type="RuleBase" id="RU363032"/>
    </source>
</evidence>
<comment type="similarity">
    <text evidence="7">Belongs to the binding-protein-dependent transport system permease family.</text>
</comment>
<evidence type="ECO:0000256" key="1">
    <source>
        <dbReference type="ARBA" id="ARBA00004651"/>
    </source>
</evidence>
<feature type="domain" description="ABC transmembrane type-1" evidence="8">
    <location>
        <begin position="81"/>
        <end position="295"/>
    </location>
</feature>
<proteinExistence type="inferred from homology"/>
<dbReference type="AlphaFoldDB" id="A0A5D8QEN7"/>
<dbReference type="CDD" id="cd06261">
    <property type="entry name" value="TM_PBP2"/>
    <property type="match status" value="1"/>
</dbReference>
<dbReference type="Proteomes" id="UP000322976">
    <property type="component" value="Unassembled WGS sequence"/>
</dbReference>
<keyword evidence="2 7" id="KW-0813">Transport</keyword>
<keyword evidence="5 7" id="KW-1133">Transmembrane helix</keyword>
<keyword evidence="3" id="KW-1003">Cell membrane</keyword>